<feature type="compositionally biased region" description="Basic and acidic residues" evidence="1">
    <location>
        <begin position="138"/>
        <end position="151"/>
    </location>
</feature>
<accession>A0A166RQL4</accession>
<organism evidence="2 3">
    <name type="scientific">Colletotrichum incanum</name>
    <name type="common">Soybean anthracnose fungus</name>
    <dbReference type="NCBI Taxonomy" id="1573173"/>
    <lineage>
        <taxon>Eukaryota</taxon>
        <taxon>Fungi</taxon>
        <taxon>Dikarya</taxon>
        <taxon>Ascomycota</taxon>
        <taxon>Pezizomycotina</taxon>
        <taxon>Sordariomycetes</taxon>
        <taxon>Hypocreomycetidae</taxon>
        <taxon>Glomerellales</taxon>
        <taxon>Glomerellaceae</taxon>
        <taxon>Colletotrichum</taxon>
        <taxon>Colletotrichum spaethianum species complex</taxon>
    </lineage>
</organism>
<feature type="region of interest" description="Disordered" evidence="1">
    <location>
        <begin position="132"/>
        <end position="184"/>
    </location>
</feature>
<dbReference type="Proteomes" id="UP000076584">
    <property type="component" value="Unassembled WGS sequence"/>
</dbReference>
<name>A0A166RQL4_COLIC</name>
<dbReference type="AlphaFoldDB" id="A0A166RQL4"/>
<comment type="caution">
    <text evidence="2">The sequence shown here is derived from an EMBL/GenBank/DDBJ whole genome shotgun (WGS) entry which is preliminary data.</text>
</comment>
<reference evidence="2 3" key="1">
    <citation type="submission" date="2015-06" db="EMBL/GenBank/DDBJ databases">
        <title>Survival trade-offs in plant roots during colonization by closely related pathogenic and mutualistic fungi.</title>
        <authorList>
            <person name="Hacquard S."/>
            <person name="Kracher B."/>
            <person name="Hiruma K."/>
            <person name="Weinman A."/>
            <person name="Muench P."/>
            <person name="Garrido Oter R."/>
            <person name="Ver Loren van Themaat E."/>
            <person name="Dallerey J.-F."/>
            <person name="Damm U."/>
            <person name="Henrissat B."/>
            <person name="Lespinet O."/>
            <person name="Thon M."/>
            <person name="Kemen E."/>
            <person name="McHardy A.C."/>
            <person name="Schulze-Lefert P."/>
            <person name="O'Connell R.J."/>
        </authorList>
    </citation>
    <scope>NUCLEOTIDE SEQUENCE [LARGE SCALE GENOMIC DNA]</scope>
    <source>
        <strain evidence="2 3">MAFF 238704</strain>
    </source>
</reference>
<evidence type="ECO:0000313" key="3">
    <source>
        <dbReference type="Proteomes" id="UP000076584"/>
    </source>
</evidence>
<dbReference type="EMBL" id="LFIW01002480">
    <property type="protein sequence ID" value="KZL69588.1"/>
    <property type="molecule type" value="Genomic_DNA"/>
</dbReference>
<evidence type="ECO:0000313" key="2">
    <source>
        <dbReference type="EMBL" id="KZL69588.1"/>
    </source>
</evidence>
<keyword evidence="3" id="KW-1185">Reference proteome</keyword>
<dbReference type="Gene3D" id="6.10.140.1430">
    <property type="match status" value="1"/>
</dbReference>
<proteinExistence type="predicted"/>
<sequence>LSAPRILPFFLPVHHTKTKTTANESDAFNCDPIQAALTARQHTSNQIPNHTHFTLTMSFLIETTGRRLATLPRVVPRTFAVAPRSFTTTVPAQKSATETVKDGLKTVDRKVSDKLVDGIDVGANVAQKVKQAVPNTEGEAKGKAQELKGEAAGKANELSGQAKGKASELAGKAQGTAEQVKKNL</sequence>
<protein>
    <submittedName>
        <fullName evidence="2">Lea domain protein</fullName>
    </submittedName>
</protein>
<dbReference type="STRING" id="1573173.A0A166RQL4"/>
<evidence type="ECO:0000256" key="1">
    <source>
        <dbReference type="SAM" id="MobiDB-lite"/>
    </source>
</evidence>
<gene>
    <name evidence="2" type="ORF">CI238_00795</name>
</gene>
<feature type="non-terminal residue" evidence="2">
    <location>
        <position position="1"/>
    </location>
</feature>